<dbReference type="EMBL" id="QTKU01000001">
    <property type="protein sequence ID" value="MBS8258685.1"/>
    <property type="molecule type" value="Genomic_DNA"/>
</dbReference>
<comment type="caution">
    <text evidence="6">The sequence shown here is derived from an EMBL/GenBank/DDBJ whole genome shotgun (WGS) entry which is preliminary data.</text>
</comment>
<reference evidence="6" key="2">
    <citation type="journal article" date="2021" name="Microorganisms">
        <title>Bacterial Dimethylsulfoniopropionate Biosynthesis in the East China Sea.</title>
        <authorList>
            <person name="Liu J."/>
            <person name="Zhang Y."/>
            <person name="Liu J."/>
            <person name="Zhong H."/>
            <person name="Williams B.T."/>
            <person name="Zheng Y."/>
            <person name="Curson A.R.J."/>
            <person name="Sun C."/>
            <person name="Sun H."/>
            <person name="Song D."/>
            <person name="Wagner Mackenzie B."/>
            <person name="Bermejo Martinez A."/>
            <person name="Todd J.D."/>
            <person name="Zhang X.H."/>
        </authorList>
    </citation>
    <scope>NUCLEOTIDE SEQUENCE</scope>
    <source>
        <strain evidence="6">AESS21</strain>
    </source>
</reference>
<dbReference type="GO" id="GO:0020037">
    <property type="term" value="F:heme binding"/>
    <property type="evidence" value="ECO:0007669"/>
    <property type="project" value="InterPro"/>
</dbReference>
<dbReference type="Proteomes" id="UP000705379">
    <property type="component" value="Unassembled WGS sequence"/>
</dbReference>
<gene>
    <name evidence="6" type="ORF">DYI23_00515</name>
</gene>
<dbReference type="Pfam" id="PF00034">
    <property type="entry name" value="Cytochrom_C"/>
    <property type="match status" value="1"/>
</dbReference>
<accession>A0A944GRK8</accession>
<dbReference type="PANTHER" id="PTHR35008:SF8">
    <property type="entry name" value="ALCOHOL DEHYDROGENASE CYTOCHROME C SUBUNIT"/>
    <property type="match status" value="1"/>
</dbReference>
<dbReference type="InterPro" id="IPR051459">
    <property type="entry name" value="Cytochrome_c-type_DH"/>
</dbReference>
<sequence>MRTLKKLVAILVIVGLAGAAAGWILTVPETLSKTQIADLPAGDPVNGELLFWAGGCASCHAAPGATGDDKLLLGGGLKLETPFGVFVAPNISSDQEDGIGGWSKVDFANAMLTGTSPQGSHLYPAFPYTSYARMTLSDVADLYAFMTFLPSVSGKAAAHELGFPFNIRRGLGLWKLLNLSSEPVVSAPAAGSDVDPDLWQRGRYLVEGPGHCGECHTPRDLMGGLDKSRWMSGAAAASGEGRVPGLDPESDIGSWSAADIAYYLESGFTPEYDSVGGEMVSVQENMARLPASDREAIAVYLKALPAADTN</sequence>
<evidence type="ECO:0000313" key="7">
    <source>
        <dbReference type="Proteomes" id="UP000705379"/>
    </source>
</evidence>
<dbReference type="Gene3D" id="1.10.760.10">
    <property type="entry name" value="Cytochrome c-like domain"/>
    <property type="match status" value="1"/>
</dbReference>
<dbReference type="InterPro" id="IPR036909">
    <property type="entry name" value="Cyt_c-like_dom_sf"/>
</dbReference>
<evidence type="ECO:0000313" key="6">
    <source>
        <dbReference type="EMBL" id="MBS8258685.1"/>
    </source>
</evidence>
<dbReference type="RefSeq" id="WP_213215619.1">
    <property type="nucleotide sequence ID" value="NZ_QTKU01000001.1"/>
</dbReference>
<evidence type="ECO:0000259" key="5">
    <source>
        <dbReference type="PROSITE" id="PS51007"/>
    </source>
</evidence>
<dbReference type="PROSITE" id="PS51007">
    <property type="entry name" value="CYTC"/>
    <property type="match status" value="2"/>
</dbReference>
<keyword evidence="2 4" id="KW-0479">Metal-binding</keyword>
<reference evidence="6" key="1">
    <citation type="submission" date="2018-08" db="EMBL/GenBank/DDBJ databases">
        <authorList>
            <person name="Jin W."/>
            <person name="Wang H."/>
            <person name="Yang Y."/>
            <person name="Li M."/>
            <person name="Liu J."/>
        </authorList>
    </citation>
    <scope>NUCLEOTIDE SEQUENCE</scope>
    <source>
        <strain evidence="6">AESS21</strain>
    </source>
</reference>
<dbReference type="AlphaFoldDB" id="A0A944GRK8"/>
<feature type="domain" description="Cytochrome c" evidence="5">
    <location>
        <begin position="42"/>
        <end position="150"/>
    </location>
</feature>
<evidence type="ECO:0000256" key="1">
    <source>
        <dbReference type="ARBA" id="ARBA00022617"/>
    </source>
</evidence>
<name>A0A944GRK8_9HYPH</name>
<keyword evidence="3 4" id="KW-0408">Iron</keyword>
<dbReference type="SUPFAM" id="SSF46626">
    <property type="entry name" value="Cytochrome c"/>
    <property type="match status" value="2"/>
</dbReference>
<dbReference type="PANTHER" id="PTHR35008">
    <property type="entry name" value="BLL4482 PROTEIN-RELATED"/>
    <property type="match status" value="1"/>
</dbReference>
<evidence type="ECO:0000256" key="4">
    <source>
        <dbReference type="PROSITE-ProRule" id="PRU00433"/>
    </source>
</evidence>
<protein>
    <submittedName>
        <fullName evidence="6">Cytochrome C</fullName>
    </submittedName>
</protein>
<dbReference type="GO" id="GO:0046872">
    <property type="term" value="F:metal ion binding"/>
    <property type="evidence" value="ECO:0007669"/>
    <property type="project" value="UniProtKB-KW"/>
</dbReference>
<feature type="domain" description="Cytochrome c" evidence="5">
    <location>
        <begin position="197"/>
        <end position="305"/>
    </location>
</feature>
<organism evidence="6 7">
    <name type="scientific">Roseibium polysiphoniae</name>
    <dbReference type="NCBI Taxonomy" id="2571221"/>
    <lineage>
        <taxon>Bacteria</taxon>
        <taxon>Pseudomonadati</taxon>
        <taxon>Pseudomonadota</taxon>
        <taxon>Alphaproteobacteria</taxon>
        <taxon>Hyphomicrobiales</taxon>
        <taxon>Stappiaceae</taxon>
        <taxon>Roseibium</taxon>
    </lineage>
</organism>
<evidence type="ECO:0000256" key="3">
    <source>
        <dbReference type="ARBA" id="ARBA00023004"/>
    </source>
</evidence>
<keyword evidence="1 4" id="KW-0349">Heme</keyword>
<dbReference type="GO" id="GO:0009055">
    <property type="term" value="F:electron transfer activity"/>
    <property type="evidence" value="ECO:0007669"/>
    <property type="project" value="InterPro"/>
</dbReference>
<evidence type="ECO:0000256" key="2">
    <source>
        <dbReference type="ARBA" id="ARBA00022723"/>
    </source>
</evidence>
<dbReference type="InterPro" id="IPR009056">
    <property type="entry name" value="Cyt_c-like_dom"/>
</dbReference>
<proteinExistence type="predicted"/>